<comment type="cofactor">
    <cofactor evidence="2">
        <name>Zn(2+)</name>
        <dbReference type="ChEBI" id="CHEBI:29105"/>
    </cofactor>
    <text evidence="2">Binds 2 Zn(2+) ions per subunit. One is catalytic and the other provides a structural contribution.</text>
</comment>
<organism evidence="3 7">
    <name type="scientific">Clostridium innocuum</name>
    <dbReference type="NCBI Taxonomy" id="1522"/>
    <lineage>
        <taxon>Bacteria</taxon>
        <taxon>Bacillati</taxon>
        <taxon>Bacillota</taxon>
        <taxon>Clostridia</taxon>
        <taxon>Eubacteriales</taxon>
        <taxon>Clostridiaceae</taxon>
        <taxon>Clostridium</taxon>
    </lineage>
</organism>
<dbReference type="Proteomes" id="UP000030008">
    <property type="component" value="Unassembled WGS sequence"/>
</dbReference>
<protein>
    <submittedName>
        <fullName evidence="3 4">Fructose-bisphosphate aldolase</fullName>
    </submittedName>
</protein>
<dbReference type="EMBL" id="JQIF01000057">
    <property type="protein sequence ID" value="KGJ52680.1"/>
    <property type="molecule type" value="Genomic_DNA"/>
</dbReference>
<dbReference type="Gene3D" id="3.20.20.70">
    <property type="entry name" value="Aldolase class I"/>
    <property type="match status" value="1"/>
</dbReference>
<dbReference type="GO" id="GO:0016832">
    <property type="term" value="F:aldehyde-lyase activity"/>
    <property type="evidence" value="ECO:0007669"/>
    <property type="project" value="InterPro"/>
</dbReference>
<dbReference type="GeneID" id="61924485"/>
<dbReference type="InterPro" id="IPR050246">
    <property type="entry name" value="Class_II_FBP_aldolase"/>
</dbReference>
<dbReference type="AlphaFoldDB" id="A0A099I4P7"/>
<dbReference type="EMBL" id="WWTN01000023">
    <property type="protein sequence ID" value="MZH56740.1"/>
    <property type="molecule type" value="Genomic_DNA"/>
</dbReference>
<feature type="binding site" evidence="2">
    <location>
        <position position="101"/>
    </location>
    <ligand>
        <name>Zn(2+)</name>
        <dbReference type="ChEBI" id="CHEBI:29105"/>
        <label>2</label>
    </ligand>
</feature>
<evidence type="ECO:0000313" key="3">
    <source>
        <dbReference type="EMBL" id="KGJ52680.1"/>
    </source>
</evidence>
<name>A0A099I4P7_CLOIN</name>
<evidence type="ECO:0000313" key="7">
    <source>
        <dbReference type="Proteomes" id="UP000030008"/>
    </source>
</evidence>
<dbReference type="InterPro" id="IPR000771">
    <property type="entry name" value="FBA_II"/>
</dbReference>
<reference evidence="6 8" key="3">
    <citation type="submission" date="2020-02" db="EMBL/GenBank/DDBJ databases">
        <authorList>
            <person name="Kociolek L.K."/>
            <person name="Ozer E.A."/>
        </authorList>
    </citation>
    <scope>NUCLEOTIDE SEQUENCE [LARGE SCALE GENOMIC DNA]</scope>
    <source>
        <strain evidence="6 8">ATCC 14501</strain>
    </source>
</reference>
<dbReference type="InterPro" id="IPR013785">
    <property type="entry name" value="Aldolase_TIM"/>
</dbReference>
<sequence length="275" mass="30303">MLVTLKEILTKAKQENYAVPACNIDNEHNLRAAIEAAEEMNTGIILNTTPVANPDLESFGRIAVDLARRSRVKIALNLDHGKTFEDCLLGIRAGYTSIMIDRSLLPFEENIREVQEMVRICHALGISVEAELGHVGVGEQYHTDGHQAFTRVEEAVEYVKQTGVDALAVAIGTAHGVYKGTPQIHFDLLHELKDALDIPLVLHGGSGTGDENLARCAREGINKINLSNDLKRSAIENLVKEDLSGNAVYQLYPLLAEGFKHKIKHYIRLFGCEGK</sequence>
<accession>A0A099I4P7</accession>
<dbReference type="PANTHER" id="PTHR30304:SF0">
    <property type="entry name" value="D-TAGATOSE-1,6-BISPHOSPHATE ALDOLASE SUBUNIT GATY-RELATED"/>
    <property type="match status" value="1"/>
</dbReference>
<evidence type="ECO:0000256" key="2">
    <source>
        <dbReference type="PIRSR" id="PIRSR001359-3"/>
    </source>
</evidence>
<reference evidence="3 7" key="1">
    <citation type="submission" date="2014-08" db="EMBL/GenBank/DDBJ databases">
        <title>Clostridium innocuum, an unnegligible vancomycin-resistant pathogen causing extra-intestinal infections.</title>
        <authorList>
            <person name="Feng Y."/>
            <person name="Chiu C.-H."/>
        </authorList>
    </citation>
    <scope>NUCLEOTIDE SEQUENCE [LARGE SCALE GENOMIC DNA]</scope>
    <source>
        <strain evidence="3 7">AN88</strain>
    </source>
</reference>
<dbReference type="EMBL" id="CP048838">
    <property type="protein sequence ID" value="QJA01472.1"/>
    <property type="molecule type" value="Genomic_DNA"/>
</dbReference>
<keyword evidence="2" id="KW-0862">Zinc</keyword>
<dbReference type="Pfam" id="PF01116">
    <property type="entry name" value="F_bP_aldolase"/>
    <property type="match status" value="1"/>
</dbReference>
<feature type="binding site" evidence="2">
    <location>
        <position position="80"/>
    </location>
    <ligand>
        <name>Zn(2+)</name>
        <dbReference type="ChEBI" id="CHEBI:29105"/>
        <label>1</label>
        <note>catalytic</note>
    </ligand>
</feature>
<feature type="active site" description="Proton donor" evidence="1">
    <location>
        <position position="79"/>
    </location>
</feature>
<dbReference type="PANTHER" id="PTHR30304">
    <property type="entry name" value="D-TAGATOSE-1,6-BISPHOSPHATE ALDOLASE"/>
    <property type="match status" value="1"/>
</dbReference>
<feature type="binding site" evidence="2">
    <location>
        <position position="203"/>
    </location>
    <ligand>
        <name>Zn(2+)</name>
        <dbReference type="ChEBI" id="CHEBI:29105"/>
        <label>1</label>
        <note>catalytic</note>
    </ligand>
</feature>
<feature type="binding site" evidence="2">
    <location>
        <position position="131"/>
    </location>
    <ligand>
        <name>Zn(2+)</name>
        <dbReference type="ChEBI" id="CHEBI:29105"/>
        <label>2</label>
    </ligand>
</feature>
<dbReference type="GO" id="GO:0008270">
    <property type="term" value="F:zinc ion binding"/>
    <property type="evidence" value="ECO:0007669"/>
    <property type="project" value="InterPro"/>
</dbReference>
<reference evidence="4" key="4">
    <citation type="journal article" date="2022" name="Clin. Infect. Dis.">
        <title>Association between Clostridium innocuum and antibiotic-associated diarrhea in adults and children: A cross-sectional study and comparative genomics analysis.</title>
        <authorList>
            <person name="Cherny K.E."/>
            <person name="Muscat E.B."/>
            <person name="Balaji A."/>
            <person name="Mukherjee J."/>
            <person name="Ozer E.A."/>
            <person name="Angarone M.P."/>
            <person name="Hauser A.R."/>
            <person name="Sichel J.S."/>
            <person name="Amponsah E."/>
            <person name="Kociolek L.K."/>
        </authorList>
    </citation>
    <scope>NUCLEOTIDE SEQUENCE</scope>
    <source>
        <strain evidence="4">NU1-AC-029v</strain>
    </source>
</reference>
<evidence type="ECO:0000313" key="5">
    <source>
        <dbReference type="EMBL" id="MZH56740.1"/>
    </source>
</evidence>
<dbReference type="Proteomes" id="UP000604383">
    <property type="component" value="Unassembled WGS sequence"/>
</dbReference>
<evidence type="ECO:0000313" key="8">
    <source>
        <dbReference type="Proteomes" id="UP000503330"/>
    </source>
</evidence>
<dbReference type="CDD" id="cd00947">
    <property type="entry name" value="TBP_aldolase_IIB"/>
    <property type="match status" value="1"/>
</dbReference>
<dbReference type="Proteomes" id="UP001203972">
    <property type="component" value="Unassembled WGS sequence"/>
</dbReference>
<reference evidence="5" key="2">
    <citation type="journal article" date="2019" name="Nat. Med.">
        <title>A library of human gut bacterial isolates paired with longitudinal multiomics data enables mechanistic microbiome research.</title>
        <authorList>
            <person name="Poyet M."/>
            <person name="Groussin M."/>
            <person name="Gibbons S.M."/>
            <person name="Avila-Pacheco J."/>
            <person name="Jiang X."/>
            <person name="Kearney S.M."/>
            <person name="Perrotta A.R."/>
            <person name="Berdy B."/>
            <person name="Zhao S."/>
            <person name="Lieberman T.D."/>
            <person name="Swanson P.K."/>
            <person name="Smith M."/>
            <person name="Roesemann S."/>
            <person name="Alexander J.E."/>
            <person name="Rich S.A."/>
            <person name="Livny J."/>
            <person name="Vlamakis H."/>
            <person name="Clish C."/>
            <person name="Bullock K."/>
            <person name="Deik A."/>
            <person name="Scott J."/>
            <person name="Pierce K.A."/>
            <person name="Xavier R.J."/>
            <person name="Alm E.J."/>
        </authorList>
    </citation>
    <scope>NUCLEOTIDE SEQUENCE</scope>
    <source>
        <strain evidence="5">BIOML-A12</strain>
    </source>
</reference>
<keyword evidence="2" id="KW-0479">Metal-binding</keyword>
<dbReference type="EMBL" id="JAKTMA010000032">
    <property type="protein sequence ID" value="MCR0234382.1"/>
    <property type="molecule type" value="Genomic_DNA"/>
</dbReference>
<dbReference type="PIRSF" id="PIRSF001359">
    <property type="entry name" value="F_bP_aldolase_II"/>
    <property type="match status" value="1"/>
</dbReference>
<dbReference type="RefSeq" id="WP_002607277.1">
    <property type="nucleotide sequence ID" value="NZ_AP025565.1"/>
</dbReference>
<evidence type="ECO:0000313" key="4">
    <source>
        <dbReference type="EMBL" id="MCR0234382.1"/>
    </source>
</evidence>
<dbReference type="Proteomes" id="UP000503330">
    <property type="component" value="Chromosome"/>
</dbReference>
<evidence type="ECO:0000256" key="1">
    <source>
        <dbReference type="PIRSR" id="PIRSR001359-1"/>
    </source>
</evidence>
<proteinExistence type="predicted"/>
<feature type="binding site" evidence="2">
    <location>
        <position position="175"/>
    </location>
    <ligand>
        <name>Zn(2+)</name>
        <dbReference type="ChEBI" id="CHEBI:29105"/>
        <label>1</label>
        <note>catalytic</note>
    </ligand>
</feature>
<dbReference type="SUPFAM" id="SSF51569">
    <property type="entry name" value="Aldolase"/>
    <property type="match status" value="1"/>
</dbReference>
<dbReference type="GO" id="GO:0005975">
    <property type="term" value="P:carbohydrate metabolic process"/>
    <property type="evidence" value="ECO:0007669"/>
    <property type="project" value="InterPro"/>
</dbReference>
<evidence type="ECO:0000313" key="6">
    <source>
        <dbReference type="EMBL" id="QJA01472.1"/>
    </source>
</evidence>
<gene>
    <name evidence="3" type="ORF">CIAN88_13480</name>
    <name evidence="6" type="ORF">G4D54_03070</name>
    <name evidence="5" type="ORF">GT664_13535</name>
    <name evidence="4" type="ORF">MKC95_16550</name>
</gene>